<reference evidence="2 3" key="2">
    <citation type="submission" date="2018-10" db="EMBL/GenBank/DDBJ databases">
        <authorList>
            <consortium name="Pathogen Informatics"/>
        </authorList>
    </citation>
    <scope>NUCLEOTIDE SEQUENCE [LARGE SCALE GENOMIC DNA]</scope>
</reference>
<evidence type="ECO:0000313" key="2">
    <source>
        <dbReference type="EMBL" id="VDD80772.1"/>
    </source>
</evidence>
<evidence type="ECO:0000259" key="1">
    <source>
        <dbReference type="PROSITE" id="PS50835"/>
    </source>
</evidence>
<dbReference type="AlphaFoldDB" id="A0A0R3UHG5"/>
<keyword evidence="3" id="KW-1185">Reference proteome</keyword>
<sequence length="155" mass="16784">MLIDVNNRGGESLVHSADPHASLTRGGRLSTTNCKESCWFMSKYPVLEAFSTRPHVSRPAGQSSEATGSLTTVNLPPPPVLVMWPRSVSRQQAVALNKSVSCETVNARKLLNWVVRGADNAMTAHMFKIVCSCAALIRGTSTGLGKESSKRYYCS</sequence>
<name>A0A0R3UHG5_MESCO</name>
<reference evidence="4" key="1">
    <citation type="submission" date="2017-02" db="UniProtKB">
        <authorList>
            <consortium name="WormBaseParasite"/>
        </authorList>
    </citation>
    <scope>IDENTIFICATION</scope>
</reference>
<dbReference type="Proteomes" id="UP000267029">
    <property type="component" value="Unassembled WGS sequence"/>
</dbReference>
<evidence type="ECO:0000313" key="3">
    <source>
        <dbReference type="Proteomes" id="UP000267029"/>
    </source>
</evidence>
<dbReference type="WBParaSite" id="MCOS_0000677401-mRNA-1">
    <property type="protein sequence ID" value="MCOS_0000677401-mRNA-1"/>
    <property type="gene ID" value="MCOS_0000677401"/>
</dbReference>
<organism evidence="4">
    <name type="scientific">Mesocestoides corti</name>
    <name type="common">Flatworm</name>
    <dbReference type="NCBI Taxonomy" id="53468"/>
    <lineage>
        <taxon>Eukaryota</taxon>
        <taxon>Metazoa</taxon>
        <taxon>Spiralia</taxon>
        <taxon>Lophotrochozoa</taxon>
        <taxon>Platyhelminthes</taxon>
        <taxon>Cestoda</taxon>
        <taxon>Eucestoda</taxon>
        <taxon>Cyclophyllidea</taxon>
        <taxon>Mesocestoididae</taxon>
        <taxon>Mesocestoides</taxon>
    </lineage>
</organism>
<protein>
    <submittedName>
        <fullName evidence="4">Ig-like domain-containing protein</fullName>
    </submittedName>
</protein>
<dbReference type="PROSITE" id="PS50835">
    <property type="entry name" value="IG_LIKE"/>
    <property type="match status" value="1"/>
</dbReference>
<dbReference type="InterPro" id="IPR007110">
    <property type="entry name" value="Ig-like_dom"/>
</dbReference>
<dbReference type="EMBL" id="UXSR01005293">
    <property type="protein sequence ID" value="VDD80772.1"/>
    <property type="molecule type" value="Genomic_DNA"/>
</dbReference>
<evidence type="ECO:0000313" key="4">
    <source>
        <dbReference type="WBParaSite" id="MCOS_0000677401-mRNA-1"/>
    </source>
</evidence>
<feature type="domain" description="Ig-like" evidence="1">
    <location>
        <begin position="79"/>
        <end position="155"/>
    </location>
</feature>
<accession>A0A0R3UHG5</accession>
<proteinExistence type="predicted"/>
<gene>
    <name evidence="2" type="ORF">MCOS_LOCUS6775</name>
</gene>